<gene>
    <name evidence="2" type="ORF">PARMNEM_LOCUS2746</name>
</gene>
<dbReference type="PANTHER" id="PTHR46704">
    <property type="entry name" value="CXC DOMAIN-CONTAINING PROTEIN-RELATED"/>
    <property type="match status" value="1"/>
</dbReference>
<protein>
    <submittedName>
        <fullName evidence="2">Uncharacterized protein</fullName>
    </submittedName>
</protein>
<proteinExistence type="predicted"/>
<feature type="compositionally biased region" description="Basic and acidic residues" evidence="1">
    <location>
        <begin position="664"/>
        <end position="675"/>
    </location>
</feature>
<evidence type="ECO:0000313" key="2">
    <source>
        <dbReference type="EMBL" id="CAK1581026.1"/>
    </source>
</evidence>
<organism evidence="2 3">
    <name type="scientific">Parnassius mnemosyne</name>
    <name type="common">clouded apollo</name>
    <dbReference type="NCBI Taxonomy" id="213953"/>
    <lineage>
        <taxon>Eukaryota</taxon>
        <taxon>Metazoa</taxon>
        <taxon>Ecdysozoa</taxon>
        <taxon>Arthropoda</taxon>
        <taxon>Hexapoda</taxon>
        <taxon>Insecta</taxon>
        <taxon>Pterygota</taxon>
        <taxon>Neoptera</taxon>
        <taxon>Endopterygota</taxon>
        <taxon>Lepidoptera</taxon>
        <taxon>Glossata</taxon>
        <taxon>Ditrysia</taxon>
        <taxon>Papilionoidea</taxon>
        <taxon>Papilionidae</taxon>
        <taxon>Parnassiinae</taxon>
        <taxon>Parnassini</taxon>
        <taxon>Parnassius</taxon>
        <taxon>Driopa</taxon>
    </lineage>
</organism>
<accession>A0AAV1KGZ6</accession>
<feature type="region of interest" description="Disordered" evidence="1">
    <location>
        <begin position="662"/>
        <end position="694"/>
    </location>
</feature>
<keyword evidence="3" id="KW-1185">Reference proteome</keyword>
<dbReference type="PANTHER" id="PTHR46704:SF9">
    <property type="entry name" value="BHLH DOMAIN-CONTAINING PROTEIN"/>
    <property type="match status" value="1"/>
</dbReference>
<dbReference type="AlphaFoldDB" id="A0AAV1KGZ6"/>
<sequence>MEEMEKGYFGIQRTEKSFSRQPIDLTLEQTINADAAKRLVGIINFTNSISARQRWCLSHQIRSSITAYTYEATGLRKVQDVTADLRKHQLKKDTEQLQKFTSSFSKFMNPFDDSNDNNKLFNISNGKAASNEVAQFLLNVDNIGNKMRETFICECSESTERFEAPIKRTKILNFSSEVAKSKIKSSGKVHEVSMQRDLFGRMLGLSMDHAVDLEKVLRYPITPIPMSLCHFNGTICKTQKSAIVEVFEKQHNPGNIPMNFDVVIVDGFYLLHTMHDVPSTFGNISKKIIKSLTATKAPRVDIIFDQYFSPSIKDYERKLRNEENLMDFNINGSMQVRPTDFNKELKNIKFKQAFVTFLVENWCDSEMVPFLGDTIINLNYDFCYSYKVEDNAVVQTVNDDLSCGCHEEADSKIIYHVCQLESDSSANVLIKSCDTDVLIIMLGNMDHLKSDNINIYMEYGAANKKRVINITQLYIELGTTLCTSLPGFHAVTGCDYNPAFFKKGKKRPFQIIKNNGCYQKALTDLANDDVPGLQYETFTILEKFVCELYGYKNCTDVNNARFQKFCSTYKSKNTNEPFQKSIQRYDASNLPPCKSELHQHLLRTQYITSVWRNAHLVKPTNLVPAGNGWILKNETYEFKWFEGDCVPETVLDAIKISENNTSNRTDDELISRQSEDLFESDESTDAEESDFSDS</sequence>
<feature type="compositionally biased region" description="Acidic residues" evidence="1">
    <location>
        <begin position="676"/>
        <end position="694"/>
    </location>
</feature>
<reference evidence="2 3" key="1">
    <citation type="submission" date="2023-11" db="EMBL/GenBank/DDBJ databases">
        <authorList>
            <person name="Hedman E."/>
            <person name="Englund M."/>
            <person name="Stromberg M."/>
            <person name="Nyberg Akerstrom W."/>
            <person name="Nylinder S."/>
            <person name="Jareborg N."/>
            <person name="Kallberg Y."/>
            <person name="Kronander E."/>
        </authorList>
    </citation>
    <scope>NUCLEOTIDE SEQUENCE [LARGE SCALE GENOMIC DNA]</scope>
</reference>
<comment type="caution">
    <text evidence="2">The sequence shown here is derived from an EMBL/GenBank/DDBJ whole genome shotgun (WGS) entry which is preliminary data.</text>
</comment>
<dbReference type="EMBL" id="CAVLGL010000024">
    <property type="protein sequence ID" value="CAK1581026.1"/>
    <property type="molecule type" value="Genomic_DNA"/>
</dbReference>
<name>A0AAV1KGZ6_9NEOP</name>
<dbReference type="Proteomes" id="UP001314205">
    <property type="component" value="Unassembled WGS sequence"/>
</dbReference>
<evidence type="ECO:0000313" key="3">
    <source>
        <dbReference type="Proteomes" id="UP001314205"/>
    </source>
</evidence>
<evidence type="ECO:0000256" key="1">
    <source>
        <dbReference type="SAM" id="MobiDB-lite"/>
    </source>
</evidence>